<dbReference type="EMBL" id="JAVDWN010000017">
    <property type="protein sequence ID" value="MDR7165663.1"/>
    <property type="molecule type" value="Genomic_DNA"/>
</dbReference>
<dbReference type="AlphaFoldDB" id="A0AAW8NIC0"/>
<organism evidence="1 2">
    <name type="scientific">Pseudarthrobacter oxydans</name>
    <name type="common">Arthrobacter oxydans</name>
    <dbReference type="NCBI Taxonomy" id="1671"/>
    <lineage>
        <taxon>Bacteria</taxon>
        <taxon>Bacillati</taxon>
        <taxon>Actinomycetota</taxon>
        <taxon>Actinomycetes</taxon>
        <taxon>Micrococcales</taxon>
        <taxon>Micrococcaceae</taxon>
        <taxon>Pseudarthrobacter</taxon>
    </lineage>
</organism>
<evidence type="ECO:0000313" key="2">
    <source>
        <dbReference type="Proteomes" id="UP001262032"/>
    </source>
</evidence>
<gene>
    <name evidence="1" type="ORF">J2X12_003717</name>
</gene>
<reference evidence="1" key="1">
    <citation type="submission" date="2023-07" db="EMBL/GenBank/DDBJ databases">
        <title>Sorghum-associated microbial communities from plants grown in Nebraska, USA.</title>
        <authorList>
            <person name="Schachtman D."/>
        </authorList>
    </citation>
    <scope>NUCLEOTIDE SEQUENCE</scope>
    <source>
        <strain evidence="1">BE261</strain>
    </source>
</reference>
<sequence length="96" mass="9084">MRLRVSAGPDIAAALGLWAVLLAPGEGDQSGDEGGDGGADACNEQSVAVIGTGSRATGVVPEVSAGAADVDGLAVVAGWEGVAGALPRGGFPAKAA</sequence>
<evidence type="ECO:0000313" key="1">
    <source>
        <dbReference type="EMBL" id="MDR7165663.1"/>
    </source>
</evidence>
<comment type="caution">
    <text evidence="1">The sequence shown here is derived from an EMBL/GenBank/DDBJ whole genome shotgun (WGS) entry which is preliminary data.</text>
</comment>
<dbReference type="RefSeq" id="WP_310258276.1">
    <property type="nucleotide sequence ID" value="NZ_JAVDWN010000017.1"/>
</dbReference>
<name>A0AAW8NIC0_PSEOX</name>
<proteinExistence type="predicted"/>
<accession>A0AAW8NIC0</accession>
<protein>
    <submittedName>
        <fullName evidence="1">Uncharacterized protein</fullName>
    </submittedName>
</protein>
<dbReference type="Proteomes" id="UP001262032">
    <property type="component" value="Unassembled WGS sequence"/>
</dbReference>